<feature type="compositionally biased region" description="Gly residues" evidence="1">
    <location>
        <begin position="252"/>
        <end position="262"/>
    </location>
</feature>
<feature type="chain" id="PRO_5005539920" description="Tail specific protease domain-containing protein" evidence="2">
    <location>
        <begin position="19"/>
        <end position="844"/>
    </location>
</feature>
<dbReference type="InterPro" id="IPR029045">
    <property type="entry name" value="ClpP/crotonase-like_dom_sf"/>
</dbReference>
<name>A0A0L0HFT7_SPIPD</name>
<dbReference type="RefSeq" id="XP_016607829.1">
    <property type="nucleotide sequence ID" value="XM_016753392.1"/>
</dbReference>
<gene>
    <name evidence="4" type="ORF">SPPG_05166</name>
</gene>
<feature type="signal peptide" evidence="2">
    <location>
        <begin position="1"/>
        <end position="18"/>
    </location>
</feature>
<feature type="region of interest" description="Disordered" evidence="1">
    <location>
        <begin position="252"/>
        <end position="280"/>
    </location>
</feature>
<sequence length="844" mass="91419">MLVTSTFAALVTAAVVAAQTTTNARVDLLTNVRPELGFAAYTPEDKVLVAQQAQELLSIYVNQESKIQQYGVDAQAGIAAIVPTVGNMTDKEFHYTLAKHFLSLRDFHTNYYIPGQHSCFSFMTPYLFDFVQSNDIVNEPTVAVRFVAQDATFRKLVPKDALDVKPGDLLVSVNGKTFREHWVQTQNMTGGANQFGGYRAALRLLTSMSGGTHPVPESDQVNFVFKQANGSLYNVTVPYIAVADRDCLADAPGGGSGGGPKGGTSFAPPPTRPSKRPKFNPKLPLAIMPDLGDNEIAGIVFPDDYANYNLRATASGIVKWTIYNNNNANLGFIRLASFTEVDVEPKVAVNAIRDLLVNELKDTAGLVIDVRGNGGGYIVTADTIPQFFVADYEPTTARALISDNNEQIFVEKGAEGQDWKATYLTANPGDKYTGTVSFTSKETANKIGQLYLKPVAVFNNAKCYSACDMFSAGMQDHEAALIIGEDATTGAGGANVIEHRSYLEEVLPEVYLPLPYQKPGEPLRYGAPDMRIAWRQSVRVKKNAGKLIEDIGIISDTVVRPVPSDFAEAEKGVLTQLDVIAQKLQQYGAATGKRGLYFQSPLNAQRLTPASQLRFRYDSQYIRYLELRNATDVVVGTSVPYPFSVRSTGYLNDTQTATALGNFKYTIVGYGNDNNQVLKTNRVLSVVPDASQFLNITTGTNYTYRTSESLAFSGVYNTDTAPENGWIVQNNTITVGNGVQYADDVETLFTIFTNIATGTNATLTTSYSCQTETGSDYLTVFARAVDANGGGEEKELLKVSGADNQAKTVSLAGLTGNVEIGFRFSSDSGRSDLGVTVQTISIAA</sequence>
<organism evidence="4 5">
    <name type="scientific">Spizellomyces punctatus (strain DAOM BR117)</name>
    <dbReference type="NCBI Taxonomy" id="645134"/>
    <lineage>
        <taxon>Eukaryota</taxon>
        <taxon>Fungi</taxon>
        <taxon>Fungi incertae sedis</taxon>
        <taxon>Chytridiomycota</taxon>
        <taxon>Chytridiomycota incertae sedis</taxon>
        <taxon>Chytridiomycetes</taxon>
        <taxon>Spizellomycetales</taxon>
        <taxon>Spizellomycetaceae</taxon>
        <taxon>Spizellomyces</taxon>
    </lineage>
</organism>
<evidence type="ECO:0000259" key="3">
    <source>
        <dbReference type="Pfam" id="PF03572"/>
    </source>
</evidence>
<dbReference type="GeneID" id="27688563"/>
<evidence type="ECO:0000313" key="4">
    <source>
        <dbReference type="EMBL" id="KNC99789.1"/>
    </source>
</evidence>
<dbReference type="Pfam" id="PF03572">
    <property type="entry name" value="Peptidase_S41"/>
    <property type="match status" value="1"/>
</dbReference>
<dbReference type="SUPFAM" id="SSF52096">
    <property type="entry name" value="ClpP/crotonase"/>
    <property type="match status" value="1"/>
</dbReference>
<dbReference type="EMBL" id="KQ257457">
    <property type="protein sequence ID" value="KNC99789.1"/>
    <property type="molecule type" value="Genomic_DNA"/>
</dbReference>
<dbReference type="InterPro" id="IPR005151">
    <property type="entry name" value="Tail-specific_protease"/>
</dbReference>
<proteinExistence type="predicted"/>
<dbReference type="PANTHER" id="PTHR32060:SF22">
    <property type="entry name" value="CARBOXYL-TERMINAL-PROCESSING PEPTIDASE 3, CHLOROPLASTIC"/>
    <property type="match status" value="1"/>
</dbReference>
<keyword evidence="2" id="KW-0732">Signal</keyword>
<dbReference type="AlphaFoldDB" id="A0A0L0HFT7"/>
<protein>
    <recommendedName>
        <fullName evidence="3">Tail specific protease domain-containing protein</fullName>
    </recommendedName>
</protein>
<dbReference type="GO" id="GO:0004175">
    <property type="term" value="F:endopeptidase activity"/>
    <property type="evidence" value="ECO:0007669"/>
    <property type="project" value="TreeGrafter"/>
</dbReference>
<dbReference type="OrthoDB" id="2110690at2759"/>
<evidence type="ECO:0000256" key="1">
    <source>
        <dbReference type="SAM" id="MobiDB-lite"/>
    </source>
</evidence>
<feature type="domain" description="Tail specific protease" evidence="3">
    <location>
        <begin position="329"/>
        <end position="495"/>
    </location>
</feature>
<dbReference type="PANTHER" id="PTHR32060">
    <property type="entry name" value="TAIL-SPECIFIC PROTEASE"/>
    <property type="match status" value="1"/>
</dbReference>
<dbReference type="Proteomes" id="UP000053201">
    <property type="component" value="Unassembled WGS sequence"/>
</dbReference>
<evidence type="ECO:0000313" key="5">
    <source>
        <dbReference type="Proteomes" id="UP000053201"/>
    </source>
</evidence>
<evidence type="ECO:0000256" key="2">
    <source>
        <dbReference type="SAM" id="SignalP"/>
    </source>
</evidence>
<dbReference type="GO" id="GO:0008236">
    <property type="term" value="F:serine-type peptidase activity"/>
    <property type="evidence" value="ECO:0007669"/>
    <property type="project" value="InterPro"/>
</dbReference>
<dbReference type="VEuPathDB" id="FungiDB:SPPG_05166"/>
<dbReference type="STRING" id="645134.A0A0L0HFT7"/>
<reference evidence="4 5" key="1">
    <citation type="submission" date="2009-08" db="EMBL/GenBank/DDBJ databases">
        <title>The Genome Sequence of Spizellomyces punctatus strain DAOM BR117.</title>
        <authorList>
            <consortium name="The Broad Institute Genome Sequencing Platform"/>
            <person name="Russ C."/>
            <person name="Cuomo C."/>
            <person name="Shea T."/>
            <person name="Young S.K."/>
            <person name="Zeng Q."/>
            <person name="Koehrsen M."/>
            <person name="Haas B."/>
            <person name="Borodovsky M."/>
            <person name="Guigo R."/>
            <person name="Alvarado L."/>
            <person name="Berlin A."/>
            <person name="Bochicchio J."/>
            <person name="Borenstein D."/>
            <person name="Chapman S."/>
            <person name="Chen Z."/>
            <person name="Engels R."/>
            <person name="Freedman E."/>
            <person name="Gellesch M."/>
            <person name="Goldberg J."/>
            <person name="Griggs A."/>
            <person name="Gujja S."/>
            <person name="Heiman D."/>
            <person name="Hepburn T."/>
            <person name="Howarth C."/>
            <person name="Jen D."/>
            <person name="Larson L."/>
            <person name="Lewis B."/>
            <person name="Mehta T."/>
            <person name="Park D."/>
            <person name="Pearson M."/>
            <person name="Roberts A."/>
            <person name="Saif S."/>
            <person name="Shenoy N."/>
            <person name="Sisk P."/>
            <person name="Stolte C."/>
            <person name="Sykes S."/>
            <person name="Thomson T."/>
            <person name="Walk T."/>
            <person name="White J."/>
            <person name="Yandava C."/>
            <person name="Burger G."/>
            <person name="Gray M.W."/>
            <person name="Holland P.W.H."/>
            <person name="King N."/>
            <person name="Lang F.B.F."/>
            <person name="Roger A.J."/>
            <person name="Ruiz-Trillo I."/>
            <person name="Lander E."/>
            <person name="Nusbaum C."/>
        </authorList>
    </citation>
    <scope>NUCLEOTIDE SEQUENCE [LARGE SCALE GENOMIC DNA]</scope>
    <source>
        <strain evidence="4 5">DAOM BR117</strain>
    </source>
</reference>
<keyword evidence="5" id="KW-1185">Reference proteome</keyword>
<dbReference type="Gene3D" id="3.90.226.10">
    <property type="entry name" value="2-enoyl-CoA Hydratase, Chain A, domain 1"/>
    <property type="match status" value="1"/>
</dbReference>
<accession>A0A0L0HFT7</accession>
<dbReference type="InParanoid" id="A0A0L0HFT7"/>
<dbReference type="GO" id="GO:0006508">
    <property type="term" value="P:proteolysis"/>
    <property type="evidence" value="ECO:0007669"/>
    <property type="project" value="InterPro"/>
</dbReference>